<keyword evidence="3" id="KW-1185">Reference proteome</keyword>
<gene>
    <name evidence="2" type="ORF">FPE_LOCUS2006</name>
</gene>
<feature type="compositionally biased region" description="Low complexity" evidence="1">
    <location>
        <begin position="20"/>
        <end position="38"/>
    </location>
</feature>
<evidence type="ECO:0000256" key="1">
    <source>
        <dbReference type="SAM" id="MobiDB-lite"/>
    </source>
</evidence>
<organism evidence="2 3">
    <name type="scientific">Fraxinus pennsylvanica</name>
    <dbReference type="NCBI Taxonomy" id="56036"/>
    <lineage>
        <taxon>Eukaryota</taxon>
        <taxon>Viridiplantae</taxon>
        <taxon>Streptophyta</taxon>
        <taxon>Embryophyta</taxon>
        <taxon>Tracheophyta</taxon>
        <taxon>Spermatophyta</taxon>
        <taxon>Magnoliopsida</taxon>
        <taxon>eudicotyledons</taxon>
        <taxon>Gunneridae</taxon>
        <taxon>Pentapetalae</taxon>
        <taxon>asterids</taxon>
        <taxon>lamiids</taxon>
        <taxon>Lamiales</taxon>
        <taxon>Oleaceae</taxon>
        <taxon>Oleeae</taxon>
        <taxon>Fraxinus</taxon>
    </lineage>
</organism>
<evidence type="ECO:0000313" key="2">
    <source>
        <dbReference type="EMBL" id="CAI9754575.1"/>
    </source>
</evidence>
<dbReference type="PANTHER" id="PTHR15827">
    <property type="entry name" value="CYCLIN-DEPENDENT KINASE 2-INTERACTING PROTEIN"/>
    <property type="match status" value="1"/>
</dbReference>
<evidence type="ECO:0000313" key="3">
    <source>
        <dbReference type="Proteomes" id="UP000834106"/>
    </source>
</evidence>
<name>A0AAD1YRG6_9LAMI</name>
<dbReference type="Proteomes" id="UP000834106">
    <property type="component" value="Chromosome 1"/>
</dbReference>
<reference evidence="2" key="1">
    <citation type="submission" date="2023-05" db="EMBL/GenBank/DDBJ databases">
        <authorList>
            <person name="Huff M."/>
        </authorList>
    </citation>
    <scope>NUCLEOTIDE SEQUENCE</scope>
</reference>
<dbReference type="PANTHER" id="PTHR15827:SF2">
    <property type="entry name" value="CYCLIN-DEPENDENT KINASE 2-INTERACTING PROTEIN"/>
    <property type="match status" value="1"/>
</dbReference>
<proteinExistence type="predicted"/>
<dbReference type="EMBL" id="OU503036">
    <property type="protein sequence ID" value="CAI9754575.1"/>
    <property type="molecule type" value="Genomic_DNA"/>
</dbReference>
<feature type="region of interest" description="Disordered" evidence="1">
    <location>
        <begin position="1"/>
        <end position="38"/>
    </location>
</feature>
<sequence length="312" mass="35299">MEPREFEGESDFQSPIVTKSPFSAPQQSSSPSSAPAPSSVIRLWKPAAQRNLKNQWSKLLALFQDWCSSSSSARSHATSLVNSFLSQKYMNGMDLGVLSDMPNIRKKACQKLFKQQELYRRKLLSCYKDMVAIVTRMVNSSRSMRCYLKGSRTSPLAQFSCSSQNDNDSGDAGGLPVFTFWSIAAFEELASEVVQMFMSELNLKRLLVMELLSISDEKVLHDIELHWSDEFYAGEFDDLRTCNLYSEEAREPVFPSLQSNRSSTSSMQSKHQADSDVLQVYLTTWLAEVNIDRCRLDEIFAIVGEEMHVTLS</sequence>
<protein>
    <submittedName>
        <fullName evidence="2">Uncharacterized protein</fullName>
    </submittedName>
</protein>
<dbReference type="AlphaFoldDB" id="A0AAD1YRG6"/>
<accession>A0AAD1YRG6</accession>